<accession>A0A3R6EI83</accession>
<proteinExistence type="predicted"/>
<evidence type="ECO:0000256" key="1">
    <source>
        <dbReference type="SAM" id="Phobius"/>
    </source>
</evidence>
<evidence type="ECO:0000313" key="3">
    <source>
        <dbReference type="Proteomes" id="UP000284548"/>
    </source>
</evidence>
<keyword evidence="1" id="KW-0812">Transmembrane</keyword>
<protein>
    <submittedName>
        <fullName evidence="2">Uncharacterized protein</fullName>
    </submittedName>
</protein>
<name>A0A3R6EI83_9BACT</name>
<dbReference type="EMBL" id="QRKB01000007">
    <property type="protein sequence ID" value="RHH83919.1"/>
    <property type="molecule type" value="Genomic_DNA"/>
</dbReference>
<dbReference type="AlphaFoldDB" id="A0A3R6EI83"/>
<sequence>MHYLSVLRIIFLQKYVFFFYLASFFAEIVKKMPKNVVVSRKNAIFAVDLPIAAIGDSENLEHPEG</sequence>
<keyword evidence="1" id="KW-1133">Transmembrane helix</keyword>
<feature type="transmembrane region" description="Helical" evidence="1">
    <location>
        <begin position="6"/>
        <end position="26"/>
    </location>
</feature>
<organism evidence="2 3">
    <name type="scientific">Segatella copri</name>
    <dbReference type="NCBI Taxonomy" id="165179"/>
    <lineage>
        <taxon>Bacteria</taxon>
        <taxon>Pseudomonadati</taxon>
        <taxon>Bacteroidota</taxon>
        <taxon>Bacteroidia</taxon>
        <taxon>Bacteroidales</taxon>
        <taxon>Prevotellaceae</taxon>
        <taxon>Segatella</taxon>
    </lineage>
</organism>
<dbReference type="Proteomes" id="UP000284548">
    <property type="component" value="Unassembled WGS sequence"/>
</dbReference>
<keyword evidence="1" id="KW-0472">Membrane</keyword>
<reference evidence="2 3" key="1">
    <citation type="submission" date="2018-08" db="EMBL/GenBank/DDBJ databases">
        <title>A genome reference for cultivated species of the human gut microbiota.</title>
        <authorList>
            <person name="Zou Y."/>
            <person name="Xue W."/>
            <person name="Luo G."/>
        </authorList>
    </citation>
    <scope>NUCLEOTIDE SEQUENCE [LARGE SCALE GENOMIC DNA]</scope>
    <source>
        <strain evidence="2 3">AM16-54</strain>
    </source>
</reference>
<gene>
    <name evidence="2" type="ORF">DW192_04650</name>
</gene>
<comment type="caution">
    <text evidence="2">The sequence shown here is derived from an EMBL/GenBank/DDBJ whole genome shotgun (WGS) entry which is preliminary data.</text>
</comment>
<evidence type="ECO:0000313" key="2">
    <source>
        <dbReference type="EMBL" id="RHH83919.1"/>
    </source>
</evidence>